<gene>
    <name evidence="3" type="ORF">DFH08DRAFT_826983</name>
</gene>
<feature type="compositionally biased region" description="Polar residues" evidence="1">
    <location>
        <begin position="278"/>
        <end position="292"/>
    </location>
</feature>
<feature type="region of interest" description="Disordered" evidence="1">
    <location>
        <begin position="182"/>
        <end position="227"/>
    </location>
</feature>
<name>A0AAD6YZD9_9AGAR</name>
<dbReference type="EMBL" id="JARIHO010000121">
    <property type="protein sequence ID" value="KAJ7302116.1"/>
    <property type="molecule type" value="Genomic_DNA"/>
</dbReference>
<feature type="compositionally biased region" description="Basic and acidic residues" evidence="1">
    <location>
        <begin position="263"/>
        <end position="276"/>
    </location>
</feature>
<keyword evidence="2" id="KW-0732">Signal</keyword>
<feature type="region of interest" description="Disordered" evidence="1">
    <location>
        <begin position="259"/>
        <end position="331"/>
    </location>
</feature>
<evidence type="ECO:0000313" key="3">
    <source>
        <dbReference type="EMBL" id="KAJ7302116.1"/>
    </source>
</evidence>
<accession>A0AAD6YZD9</accession>
<protein>
    <submittedName>
        <fullName evidence="3">Uncharacterized protein</fullName>
    </submittedName>
</protein>
<feature type="signal peptide" evidence="2">
    <location>
        <begin position="1"/>
        <end position="17"/>
    </location>
</feature>
<feature type="compositionally biased region" description="Basic and acidic residues" evidence="1">
    <location>
        <begin position="316"/>
        <end position="331"/>
    </location>
</feature>
<keyword evidence="4" id="KW-1185">Reference proteome</keyword>
<proteinExistence type="predicted"/>
<evidence type="ECO:0000256" key="1">
    <source>
        <dbReference type="SAM" id="MobiDB-lite"/>
    </source>
</evidence>
<comment type="caution">
    <text evidence="3">The sequence shown here is derived from an EMBL/GenBank/DDBJ whole genome shotgun (WGS) entry which is preliminary data.</text>
</comment>
<evidence type="ECO:0000256" key="2">
    <source>
        <dbReference type="SAM" id="SignalP"/>
    </source>
</evidence>
<organism evidence="3 4">
    <name type="scientific">Mycena albidolilacea</name>
    <dbReference type="NCBI Taxonomy" id="1033008"/>
    <lineage>
        <taxon>Eukaryota</taxon>
        <taxon>Fungi</taxon>
        <taxon>Dikarya</taxon>
        <taxon>Basidiomycota</taxon>
        <taxon>Agaricomycotina</taxon>
        <taxon>Agaricomycetes</taxon>
        <taxon>Agaricomycetidae</taxon>
        <taxon>Agaricales</taxon>
        <taxon>Marasmiineae</taxon>
        <taxon>Mycenaceae</taxon>
        <taxon>Mycena</taxon>
    </lineage>
</organism>
<evidence type="ECO:0000313" key="4">
    <source>
        <dbReference type="Proteomes" id="UP001218218"/>
    </source>
</evidence>
<feature type="chain" id="PRO_5042053738" evidence="2">
    <location>
        <begin position="18"/>
        <end position="331"/>
    </location>
</feature>
<reference evidence="3" key="1">
    <citation type="submission" date="2023-03" db="EMBL/GenBank/DDBJ databases">
        <title>Massive genome expansion in bonnet fungi (Mycena s.s.) driven by repeated elements and novel gene families across ecological guilds.</title>
        <authorList>
            <consortium name="Lawrence Berkeley National Laboratory"/>
            <person name="Harder C.B."/>
            <person name="Miyauchi S."/>
            <person name="Viragh M."/>
            <person name="Kuo A."/>
            <person name="Thoen E."/>
            <person name="Andreopoulos B."/>
            <person name="Lu D."/>
            <person name="Skrede I."/>
            <person name="Drula E."/>
            <person name="Henrissat B."/>
            <person name="Morin E."/>
            <person name="Kohler A."/>
            <person name="Barry K."/>
            <person name="LaButti K."/>
            <person name="Morin E."/>
            <person name="Salamov A."/>
            <person name="Lipzen A."/>
            <person name="Mereny Z."/>
            <person name="Hegedus B."/>
            <person name="Baldrian P."/>
            <person name="Stursova M."/>
            <person name="Weitz H."/>
            <person name="Taylor A."/>
            <person name="Grigoriev I.V."/>
            <person name="Nagy L.G."/>
            <person name="Martin F."/>
            <person name="Kauserud H."/>
        </authorList>
    </citation>
    <scope>NUCLEOTIDE SEQUENCE</scope>
    <source>
        <strain evidence="3">CBHHK002</strain>
    </source>
</reference>
<sequence length="331" mass="36030">MALALLPLLETLTICAATAENRVPFPDAQILRLLHLVPNLIQCSPWLILVPNVMWLAIEIPPSELLADLFAVLAGPSLLPNFTSLTITWASISESAWKEVLRVVSRPDDPPSMSSLVSVNFTGCLTHTHIIEPQTVLRIREGYLEHNPTSHDQVSRIQEEDVANHASIHRCERNPLRVAQIGASGSRTGDWSCVPRTQEEEPNSGVLQTGVPTGSKTKGCPRGTQANQTLYNPAWELARSSTARSRSQGKGQRVGVLVLSSERGAKARPEQQDGDKSTPGSSPRTKQSQTPRGHQGVMSVKEPTGGARGTPVTIQERSRLGMDIRSEYPPT</sequence>
<feature type="compositionally biased region" description="Polar residues" evidence="1">
    <location>
        <begin position="205"/>
        <end position="216"/>
    </location>
</feature>
<dbReference type="AlphaFoldDB" id="A0AAD6YZD9"/>
<dbReference type="Proteomes" id="UP001218218">
    <property type="component" value="Unassembled WGS sequence"/>
</dbReference>